<evidence type="ECO:0000313" key="1">
    <source>
        <dbReference type="EMBL" id="KAJ1368547.1"/>
    </source>
</evidence>
<dbReference type="AlphaFoldDB" id="A0AAD5R2X8"/>
<comment type="caution">
    <text evidence="1">The sequence shown here is derived from an EMBL/GenBank/DDBJ whole genome shotgun (WGS) entry which is preliminary data.</text>
</comment>
<sequence length="180" mass="20468">MADEIFDVSLFKDDLVAINQQTEITRSTKITPKTNECGQWTHVIDSEEDEDVDMLDYRLNTQISVSGLAYGNAFSVPLYQRENAKERTDGQFHTISLPSSKTTKSVTDLKKTSAAKLTYSDRFFKTSRRTTFYNPGSEIVHTFRFYRDVHYANSVGEITDISDKILKTSDCTVPPSKQNN</sequence>
<keyword evidence="2" id="KW-1185">Reference proteome</keyword>
<proteinExistence type="predicted"/>
<gene>
    <name evidence="1" type="ORF">KIN20_029700</name>
</gene>
<protein>
    <submittedName>
        <fullName evidence="1">Uncharacterized protein</fullName>
    </submittedName>
</protein>
<accession>A0AAD5R2X8</accession>
<dbReference type="Proteomes" id="UP001196413">
    <property type="component" value="Unassembled WGS sequence"/>
</dbReference>
<name>A0AAD5R2X8_PARTN</name>
<reference evidence="1" key="1">
    <citation type="submission" date="2021-06" db="EMBL/GenBank/DDBJ databases">
        <title>Parelaphostrongylus tenuis whole genome reference sequence.</title>
        <authorList>
            <person name="Garwood T.J."/>
            <person name="Larsen P.A."/>
            <person name="Fountain-Jones N.M."/>
            <person name="Garbe J.R."/>
            <person name="Macchietto M.G."/>
            <person name="Kania S.A."/>
            <person name="Gerhold R.W."/>
            <person name="Richards J.E."/>
            <person name="Wolf T.M."/>
        </authorList>
    </citation>
    <scope>NUCLEOTIDE SEQUENCE</scope>
    <source>
        <strain evidence="1">MNPRO001-30</strain>
        <tissue evidence="1">Meninges</tissue>
    </source>
</reference>
<evidence type="ECO:0000313" key="2">
    <source>
        <dbReference type="Proteomes" id="UP001196413"/>
    </source>
</evidence>
<organism evidence="1 2">
    <name type="scientific">Parelaphostrongylus tenuis</name>
    <name type="common">Meningeal worm</name>
    <dbReference type="NCBI Taxonomy" id="148309"/>
    <lineage>
        <taxon>Eukaryota</taxon>
        <taxon>Metazoa</taxon>
        <taxon>Ecdysozoa</taxon>
        <taxon>Nematoda</taxon>
        <taxon>Chromadorea</taxon>
        <taxon>Rhabditida</taxon>
        <taxon>Rhabditina</taxon>
        <taxon>Rhabditomorpha</taxon>
        <taxon>Strongyloidea</taxon>
        <taxon>Metastrongylidae</taxon>
        <taxon>Parelaphostrongylus</taxon>
    </lineage>
</organism>
<dbReference type="EMBL" id="JAHQIW010006223">
    <property type="protein sequence ID" value="KAJ1368547.1"/>
    <property type="molecule type" value="Genomic_DNA"/>
</dbReference>